<evidence type="ECO:0000313" key="2">
    <source>
        <dbReference type="EMBL" id="QJA81132.1"/>
    </source>
</evidence>
<proteinExistence type="predicted"/>
<dbReference type="EMBL" id="MT142448">
    <property type="protein sequence ID" value="QJA81132.1"/>
    <property type="molecule type" value="Genomic_DNA"/>
</dbReference>
<dbReference type="EMBL" id="MT143272">
    <property type="protein sequence ID" value="QJA94930.1"/>
    <property type="molecule type" value="Genomic_DNA"/>
</dbReference>
<gene>
    <name evidence="2" type="ORF">MM415A00584_0019</name>
    <name evidence="3" type="ORF">MM415B03699_0009</name>
</gene>
<name>A0A6M3LJB2_9ZZZZ</name>
<sequence>MESKEMKGARQSTGRAVKGATPRSMVDYAKTSGQPNKSGTSNKNVRIK</sequence>
<evidence type="ECO:0000256" key="1">
    <source>
        <dbReference type="SAM" id="MobiDB-lite"/>
    </source>
</evidence>
<organism evidence="3">
    <name type="scientific">viral metagenome</name>
    <dbReference type="NCBI Taxonomy" id="1070528"/>
    <lineage>
        <taxon>unclassified sequences</taxon>
        <taxon>metagenomes</taxon>
        <taxon>organismal metagenomes</taxon>
    </lineage>
</organism>
<accession>A0A6M3LJB2</accession>
<feature type="compositionally biased region" description="Polar residues" evidence="1">
    <location>
        <begin position="31"/>
        <end position="48"/>
    </location>
</feature>
<evidence type="ECO:0000313" key="3">
    <source>
        <dbReference type="EMBL" id="QJA94930.1"/>
    </source>
</evidence>
<protein>
    <submittedName>
        <fullName evidence="3">Uncharacterized protein</fullName>
    </submittedName>
</protein>
<dbReference type="AlphaFoldDB" id="A0A6M3LJB2"/>
<reference evidence="3" key="1">
    <citation type="submission" date="2020-03" db="EMBL/GenBank/DDBJ databases">
        <title>The deep terrestrial virosphere.</title>
        <authorList>
            <person name="Holmfeldt K."/>
            <person name="Nilsson E."/>
            <person name="Simone D."/>
            <person name="Lopez-Fernandez M."/>
            <person name="Wu X."/>
            <person name="de Brujin I."/>
            <person name="Lundin D."/>
            <person name="Andersson A."/>
            <person name="Bertilsson S."/>
            <person name="Dopson M."/>
        </authorList>
    </citation>
    <scope>NUCLEOTIDE SEQUENCE</scope>
    <source>
        <strain evidence="2">MM415A00584</strain>
        <strain evidence="3">MM415B03699</strain>
    </source>
</reference>
<feature type="region of interest" description="Disordered" evidence="1">
    <location>
        <begin position="1"/>
        <end position="48"/>
    </location>
</feature>